<protein>
    <submittedName>
        <fullName evidence="1">Uncharacterized protein</fullName>
    </submittedName>
</protein>
<organism evidence="1 2">
    <name type="scientific">Microthyrium microscopicum</name>
    <dbReference type="NCBI Taxonomy" id="703497"/>
    <lineage>
        <taxon>Eukaryota</taxon>
        <taxon>Fungi</taxon>
        <taxon>Dikarya</taxon>
        <taxon>Ascomycota</taxon>
        <taxon>Pezizomycotina</taxon>
        <taxon>Dothideomycetes</taxon>
        <taxon>Dothideomycetes incertae sedis</taxon>
        <taxon>Microthyriales</taxon>
        <taxon>Microthyriaceae</taxon>
        <taxon>Microthyrium</taxon>
    </lineage>
</organism>
<dbReference type="AlphaFoldDB" id="A0A6A6UEK5"/>
<proteinExistence type="predicted"/>
<dbReference type="EMBL" id="MU004233">
    <property type="protein sequence ID" value="KAF2670715.1"/>
    <property type="molecule type" value="Genomic_DNA"/>
</dbReference>
<reference evidence="1" key="1">
    <citation type="journal article" date="2020" name="Stud. Mycol.">
        <title>101 Dothideomycetes genomes: a test case for predicting lifestyles and emergence of pathogens.</title>
        <authorList>
            <person name="Haridas S."/>
            <person name="Albert R."/>
            <person name="Binder M."/>
            <person name="Bloem J."/>
            <person name="Labutti K."/>
            <person name="Salamov A."/>
            <person name="Andreopoulos B."/>
            <person name="Baker S."/>
            <person name="Barry K."/>
            <person name="Bills G."/>
            <person name="Bluhm B."/>
            <person name="Cannon C."/>
            <person name="Castanera R."/>
            <person name="Culley D."/>
            <person name="Daum C."/>
            <person name="Ezra D."/>
            <person name="Gonzalez J."/>
            <person name="Henrissat B."/>
            <person name="Kuo A."/>
            <person name="Liang C."/>
            <person name="Lipzen A."/>
            <person name="Lutzoni F."/>
            <person name="Magnuson J."/>
            <person name="Mondo S."/>
            <person name="Nolan M."/>
            <person name="Ohm R."/>
            <person name="Pangilinan J."/>
            <person name="Park H.-J."/>
            <person name="Ramirez L."/>
            <person name="Alfaro M."/>
            <person name="Sun H."/>
            <person name="Tritt A."/>
            <person name="Yoshinaga Y."/>
            <person name="Zwiers L.-H."/>
            <person name="Turgeon B."/>
            <person name="Goodwin S."/>
            <person name="Spatafora J."/>
            <person name="Crous P."/>
            <person name="Grigoriev I."/>
        </authorList>
    </citation>
    <scope>NUCLEOTIDE SEQUENCE</scope>
    <source>
        <strain evidence="1">CBS 115976</strain>
    </source>
</reference>
<sequence length="263" mass="31019">MNAKIKKIEEGSTNRWADALLRTPNDLCSGYYEPDRLIRSEESTSVDFAVDEKSNKTSIQRQAWLTKPTGPHLVQDGRDTGQIRLLVYPGRIIAKTFNRKCQYSIDTVPIWVDKPQTFEDLFQIIQNHSSYPYWHQVTHILAGPEFHGYPWQHRWPVDVDRYGMDLTIDQCLFQRIVRASFRTKRAPLCAPDYLFYSKTQKKWEIKSMFRNRGHIKGLRWTLDCDTKNQEQHPDWLIFCDYVKDNIPTGKFVPCEHTSLNHLR</sequence>
<accession>A0A6A6UEK5</accession>
<dbReference type="Proteomes" id="UP000799302">
    <property type="component" value="Unassembled WGS sequence"/>
</dbReference>
<name>A0A6A6UEK5_9PEZI</name>
<evidence type="ECO:0000313" key="2">
    <source>
        <dbReference type="Proteomes" id="UP000799302"/>
    </source>
</evidence>
<keyword evidence="2" id="KW-1185">Reference proteome</keyword>
<evidence type="ECO:0000313" key="1">
    <source>
        <dbReference type="EMBL" id="KAF2670715.1"/>
    </source>
</evidence>
<gene>
    <name evidence="1" type="ORF">BT63DRAFT_199664</name>
</gene>